<dbReference type="Pfam" id="PF01979">
    <property type="entry name" value="Amidohydro_1"/>
    <property type="match status" value="1"/>
</dbReference>
<organism evidence="3 4">
    <name type="scientific">Niabella pedocola</name>
    <dbReference type="NCBI Taxonomy" id="1752077"/>
    <lineage>
        <taxon>Bacteria</taxon>
        <taxon>Pseudomonadati</taxon>
        <taxon>Bacteroidota</taxon>
        <taxon>Chitinophagia</taxon>
        <taxon>Chitinophagales</taxon>
        <taxon>Chitinophagaceae</taxon>
        <taxon>Niabella</taxon>
    </lineage>
</organism>
<gene>
    <name evidence="3" type="ORF">LQ567_19730</name>
</gene>
<evidence type="ECO:0000313" key="4">
    <source>
        <dbReference type="Proteomes" id="UP001199816"/>
    </source>
</evidence>
<sequence>MYRKIKPAQLFDGYQLFEDKVLVLSDTGTVIDIIEAGDAGEEVQVLEGILSPGFINCHCHLELSHMKGIIDEHTGLLKFVNQIVSQRYAQPETIPAAIEKAEAEMVRNGIVAVGDICNTTDTLFQKEKGILYYHNFVEVIGFEPAQAQQHFDTYKTIYNAYCERFPPKQVSLTPHAPYSVATPLWKLLAAFPGNGLLSIHNQETEDETEWFVNGTGGFKALYERLQLKEAPVVPQGRTSIQTYGEYLPQKQQLLFIHNVFTTLEDIRYAQGRFPEASWCLCANANYYITNRLPDIPMLQETGVRLVLGTDSLASNYSLSIWDEILRIQKHYPQIPVEKMLSWATINGAKALQIQNRYGSFEKGKEPGVIQILDHTINRLY</sequence>
<evidence type="ECO:0000313" key="3">
    <source>
        <dbReference type="EMBL" id="MCD2425025.1"/>
    </source>
</evidence>
<dbReference type="EMBL" id="JAJNEC010000006">
    <property type="protein sequence ID" value="MCD2425025.1"/>
    <property type="molecule type" value="Genomic_DNA"/>
</dbReference>
<dbReference type="InterPro" id="IPR050287">
    <property type="entry name" value="MTA/SAH_deaminase"/>
</dbReference>
<reference evidence="3 4" key="1">
    <citation type="submission" date="2021-11" db="EMBL/GenBank/DDBJ databases">
        <title>Genomic of Niabella pedocola.</title>
        <authorList>
            <person name="Wu T."/>
        </authorList>
    </citation>
    <scope>NUCLEOTIDE SEQUENCE [LARGE SCALE GENOMIC DNA]</scope>
    <source>
        <strain evidence="3 4">JCM 31011</strain>
    </source>
</reference>
<dbReference type="Gene3D" id="3.20.20.140">
    <property type="entry name" value="Metal-dependent hydrolases"/>
    <property type="match status" value="1"/>
</dbReference>
<name>A0ABS8PVC2_9BACT</name>
<accession>A0ABS8PVC2</accession>
<evidence type="ECO:0000259" key="2">
    <source>
        <dbReference type="Pfam" id="PF01979"/>
    </source>
</evidence>
<protein>
    <submittedName>
        <fullName evidence="3">Amidohydrolase family protein</fullName>
    </submittedName>
</protein>
<proteinExistence type="predicted"/>
<dbReference type="InterPro" id="IPR032466">
    <property type="entry name" value="Metal_Hydrolase"/>
</dbReference>
<dbReference type="SUPFAM" id="SSF51556">
    <property type="entry name" value="Metallo-dependent hydrolases"/>
    <property type="match status" value="1"/>
</dbReference>
<feature type="domain" description="Amidohydrolase-related" evidence="2">
    <location>
        <begin position="49"/>
        <end position="366"/>
    </location>
</feature>
<dbReference type="PANTHER" id="PTHR43794:SF11">
    <property type="entry name" value="AMIDOHYDROLASE-RELATED DOMAIN-CONTAINING PROTEIN"/>
    <property type="match status" value="1"/>
</dbReference>
<dbReference type="Proteomes" id="UP001199816">
    <property type="component" value="Unassembled WGS sequence"/>
</dbReference>
<keyword evidence="4" id="KW-1185">Reference proteome</keyword>
<comment type="caution">
    <text evidence="3">The sequence shown here is derived from an EMBL/GenBank/DDBJ whole genome shotgun (WGS) entry which is preliminary data.</text>
</comment>
<dbReference type="InterPro" id="IPR006680">
    <property type="entry name" value="Amidohydro-rel"/>
</dbReference>
<evidence type="ECO:0000256" key="1">
    <source>
        <dbReference type="ARBA" id="ARBA00022801"/>
    </source>
</evidence>
<keyword evidence="1" id="KW-0378">Hydrolase</keyword>
<dbReference type="RefSeq" id="WP_231007426.1">
    <property type="nucleotide sequence ID" value="NZ_JAJNEC010000006.1"/>
</dbReference>
<dbReference type="PANTHER" id="PTHR43794">
    <property type="entry name" value="AMINOHYDROLASE SSNA-RELATED"/>
    <property type="match status" value="1"/>
</dbReference>